<dbReference type="Proteomes" id="UP001328107">
    <property type="component" value="Unassembled WGS sequence"/>
</dbReference>
<organism evidence="3 4">
    <name type="scientific">Pristionchus mayeri</name>
    <dbReference type="NCBI Taxonomy" id="1317129"/>
    <lineage>
        <taxon>Eukaryota</taxon>
        <taxon>Metazoa</taxon>
        <taxon>Ecdysozoa</taxon>
        <taxon>Nematoda</taxon>
        <taxon>Chromadorea</taxon>
        <taxon>Rhabditida</taxon>
        <taxon>Rhabditina</taxon>
        <taxon>Diplogasteromorpha</taxon>
        <taxon>Diplogasteroidea</taxon>
        <taxon>Neodiplogasteridae</taxon>
        <taxon>Pristionchus</taxon>
    </lineage>
</organism>
<feature type="coiled-coil region" evidence="1">
    <location>
        <begin position="59"/>
        <end position="302"/>
    </location>
</feature>
<feature type="compositionally biased region" description="Basic and acidic residues" evidence="2">
    <location>
        <begin position="465"/>
        <end position="475"/>
    </location>
</feature>
<feature type="non-terminal residue" evidence="3">
    <location>
        <position position="493"/>
    </location>
</feature>
<accession>A0AAN4ZBV3</accession>
<feature type="region of interest" description="Disordered" evidence="2">
    <location>
        <begin position="363"/>
        <end position="391"/>
    </location>
</feature>
<proteinExistence type="predicted"/>
<evidence type="ECO:0000313" key="4">
    <source>
        <dbReference type="Proteomes" id="UP001328107"/>
    </source>
</evidence>
<evidence type="ECO:0000313" key="3">
    <source>
        <dbReference type="EMBL" id="GMR36764.1"/>
    </source>
</evidence>
<dbReference type="AlphaFoldDB" id="A0AAN4ZBV3"/>
<feature type="region of interest" description="Disordered" evidence="2">
    <location>
        <begin position="436"/>
        <end position="493"/>
    </location>
</feature>
<evidence type="ECO:0000256" key="2">
    <source>
        <dbReference type="SAM" id="MobiDB-lite"/>
    </source>
</evidence>
<protein>
    <submittedName>
        <fullName evidence="3">Uncharacterized protein</fullName>
    </submittedName>
</protein>
<gene>
    <name evidence="3" type="ORF">PMAYCL1PPCAC_06959</name>
</gene>
<keyword evidence="1" id="KW-0175">Coiled coil</keyword>
<comment type="caution">
    <text evidence="3">The sequence shown here is derived from an EMBL/GenBank/DDBJ whole genome shotgun (WGS) entry which is preliminary data.</text>
</comment>
<name>A0AAN4ZBV3_9BILA</name>
<keyword evidence="4" id="KW-1185">Reference proteome</keyword>
<sequence>MGENLMRMYHRKQIVGGAQEGRERESALQRGLAEIIRDSEVKGRRKDKDAESVEMKLLAEQLSRRLETKFERNHEIEMERERNETERRLRQIGDSYEREIRAKEKQLERERALMLERLEEKEKKMMREIELKLADRESRLELERRRLESRLDDLINGKEELDRARKELMTTVDNEMERLRLEKESVVEREKRLMREEKMGSVVEGIEEERQRNHGRIAHLEATVSQLRERLHRSEEERKDAISTIVNFEATKAELSVAKNNYLRQLEESRRLGERLRERDDYEEMKMENEKLKIEMRSCRRASRSEEMRERERKETMEKMEIEAAKNKERELKMIISMMSEKMREITTERDYLRKECRELRRERMEERRREKKEKTREKEANTRHFSSLSDGEDESVITSLSSFDEDITNIKKRINKIDTMSHALEETLRAVCILPPPERMERERDGGRSGQYEEVASPIQYSGREGEGERRWRESPSLPIHRRLSEEEVMER</sequence>
<reference evidence="4" key="1">
    <citation type="submission" date="2022-10" db="EMBL/GenBank/DDBJ databases">
        <title>Genome assembly of Pristionchus species.</title>
        <authorList>
            <person name="Yoshida K."/>
            <person name="Sommer R.J."/>
        </authorList>
    </citation>
    <scope>NUCLEOTIDE SEQUENCE [LARGE SCALE GENOMIC DNA]</scope>
    <source>
        <strain evidence="4">RS5460</strain>
    </source>
</reference>
<dbReference type="EMBL" id="BTRK01000002">
    <property type="protein sequence ID" value="GMR36764.1"/>
    <property type="molecule type" value="Genomic_DNA"/>
</dbReference>
<feature type="compositionally biased region" description="Basic and acidic residues" evidence="2">
    <location>
        <begin position="484"/>
        <end position="493"/>
    </location>
</feature>
<feature type="compositionally biased region" description="Basic and acidic residues" evidence="2">
    <location>
        <begin position="363"/>
        <end position="383"/>
    </location>
</feature>
<feature type="compositionally biased region" description="Basic and acidic residues" evidence="2">
    <location>
        <begin position="439"/>
        <end position="448"/>
    </location>
</feature>
<evidence type="ECO:0000256" key="1">
    <source>
        <dbReference type="SAM" id="Coils"/>
    </source>
</evidence>